<dbReference type="PROSITE" id="PS51270">
    <property type="entry name" value="ZF_CTCHY"/>
    <property type="match status" value="1"/>
</dbReference>
<dbReference type="GO" id="GO:0005730">
    <property type="term" value="C:nucleolus"/>
    <property type="evidence" value="ECO:0007669"/>
    <property type="project" value="TreeGrafter"/>
</dbReference>
<dbReference type="Pfam" id="PF06839">
    <property type="entry name" value="Zn_ribbon_GRF"/>
    <property type="match status" value="1"/>
</dbReference>
<protein>
    <submittedName>
        <fullName evidence="13">rRNA N6-adenosine-methyltransferase zcchc4</fullName>
    </submittedName>
</protein>
<keyword evidence="5" id="KW-0949">S-adenosyl-L-methionine</keyword>
<feature type="domain" description="GRF-type" evidence="12">
    <location>
        <begin position="29"/>
        <end position="71"/>
    </location>
</feature>
<evidence type="ECO:0000256" key="1">
    <source>
        <dbReference type="ARBA" id="ARBA00004496"/>
    </source>
</evidence>
<dbReference type="InterPro" id="IPR017921">
    <property type="entry name" value="Znf_CTCHY"/>
</dbReference>
<dbReference type="SMART" id="SM00343">
    <property type="entry name" value="ZnF_C2HC"/>
    <property type="match status" value="1"/>
</dbReference>
<dbReference type="GO" id="GO:0008270">
    <property type="term" value="F:zinc ion binding"/>
    <property type="evidence" value="ECO:0007669"/>
    <property type="project" value="UniProtKB-KW"/>
</dbReference>
<keyword evidence="4" id="KW-0808">Transferase</keyword>
<evidence type="ECO:0000256" key="6">
    <source>
        <dbReference type="ARBA" id="ARBA00022723"/>
    </source>
</evidence>
<sequence length="458" mass="52897">MQSRPAAAERLGVDVCLTKEHILESAPECPHGPMLLFERFYKDERLPRRFYACSASRDRKECPFFQWEGEKVSEARHEAHKGIVKASREPFNEACERYKNICHVHISDDFQKKSCLFCHSCGYLFLPKEKEKHLAHDYEQAGDLSKPTEILRPRENEKTQAQYLFSSKATQFLVALLKDLGFKNVLCIGTPRLHEEIQASQKSGGKMSLDSLLLDIDFRYGQFFATSQFCWYNMFNHFFFGSHEILSVSVKKIWDVWKHALLDDETDKELPTMWIFPYFMEPHIKAVLPSLTMLDYKVDYDNHPHFKSKNMKGSKRGSPVRIFTNVNPADVVLPSAEGYRFCKSCNRYVAPENVHCTKCNGCMSKDGRQYIHCEMCGTCVKPGREHCMTCDRCETVGHSCKRSIDAAACHICGGLGHKRRDCPNRPLDSPKKRYVNTYLITLYFRDTLVSRFSKIAKI</sequence>
<keyword evidence="3" id="KW-0489">Methyltransferase</keyword>
<keyword evidence="2" id="KW-0963">Cytoplasm</keyword>
<dbReference type="GO" id="GO:0003676">
    <property type="term" value="F:nucleic acid binding"/>
    <property type="evidence" value="ECO:0007669"/>
    <property type="project" value="InterPro"/>
</dbReference>
<dbReference type="Proteomes" id="UP001163046">
    <property type="component" value="Unassembled WGS sequence"/>
</dbReference>
<evidence type="ECO:0000256" key="3">
    <source>
        <dbReference type="ARBA" id="ARBA00022603"/>
    </source>
</evidence>
<dbReference type="GO" id="GO:0008988">
    <property type="term" value="F:rRNA (adenine-N6-)-methyltransferase activity"/>
    <property type="evidence" value="ECO:0007669"/>
    <property type="project" value="InterPro"/>
</dbReference>
<gene>
    <name evidence="13" type="primary">ZCCHC4</name>
    <name evidence="13" type="ORF">OS493_022783</name>
</gene>
<dbReference type="PROSITE" id="PS50216">
    <property type="entry name" value="DHHC"/>
    <property type="match status" value="1"/>
</dbReference>
<evidence type="ECO:0000256" key="4">
    <source>
        <dbReference type="ARBA" id="ARBA00022679"/>
    </source>
</evidence>
<reference evidence="13" key="1">
    <citation type="submission" date="2023-01" db="EMBL/GenBank/DDBJ databases">
        <title>Genome assembly of the deep-sea coral Lophelia pertusa.</title>
        <authorList>
            <person name="Herrera S."/>
            <person name="Cordes E."/>
        </authorList>
    </citation>
    <scope>NUCLEOTIDE SEQUENCE</scope>
    <source>
        <strain evidence="13">USNM1676648</strain>
        <tissue evidence="13">Polyp</tissue>
    </source>
</reference>
<keyword evidence="14" id="KW-1185">Reference proteome</keyword>
<evidence type="ECO:0000256" key="2">
    <source>
        <dbReference type="ARBA" id="ARBA00022490"/>
    </source>
</evidence>
<dbReference type="OrthoDB" id="431817at2759"/>
<evidence type="ECO:0000259" key="10">
    <source>
        <dbReference type="PROSITE" id="PS50158"/>
    </source>
</evidence>
<evidence type="ECO:0000313" key="14">
    <source>
        <dbReference type="Proteomes" id="UP001163046"/>
    </source>
</evidence>
<evidence type="ECO:0000259" key="12">
    <source>
        <dbReference type="PROSITE" id="PS51999"/>
    </source>
</evidence>
<dbReference type="GO" id="GO:0005737">
    <property type="term" value="C:cytoplasm"/>
    <property type="evidence" value="ECO:0007669"/>
    <property type="project" value="UniProtKB-SubCell"/>
</dbReference>
<dbReference type="InterPro" id="IPR001878">
    <property type="entry name" value="Znf_CCHC"/>
</dbReference>
<evidence type="ECO:0000256" key="7">
    <source>
        <dbReference type="ARBA" id="ARBA00022771"/>
    </source>
</evidence>
<dbReference type="InterPro" id="IPR010666">
    <property type="entry name" value="Znf_GRF"/>
</dbReference>
<dbReference type="EMBL" id="MU825412">
    <property type="protein sequence ID" value="KAJ7390705.1"/>
    <property type="molecule type" value="Genomic_DNA"/>
</dbReference>
<dbReference type="AlphaFoldDB" id="A0A9X0D8H2"/>
<feature type="domain" description="CCHC-type" evidence="10">
    <location>
        <begin position="409"/>
        <end position="424"/>
    </location>
</feature>
<evidence type="ECO:0000313" key="13">
    <source>
        <dbReference type="EMBL" id="KAJ7390705.1"/>
    </source>
</evidence>
<evidence type="ECO:0000259" key="11">
    <source>
        <dbReference type="PROSITE" id="PS51270"/>
    </source>
</evidence>
<dbReference type="InterPro" id="IPR041370">
    <property type="entry name" value="Mlase_EEF1AKMT1/ZCCHC4"/>
</dbReference>
<dbReference type="PANTHER" id="PTHR13493">
    <property type="entry name" value="ZINC FINGER CCHC DOMAIN-CONTAINING"/>
    <property type="match status" value="1"/>
</dbReference>
<dbReference type="PROSITE" id="PS50158">
    <property type="entry name" value="ZF_CCHC"/>
    <property type="match status" value="1"/>
</dbReference>
<organism evidence="13 14">
    <name type="scientific">Desmophyllum pertusum</name>
    <dbReference type="NCBI Taxonomy" id="174260"/>
    <lineage>
        <taxon>Eukaryota</taxon>
        <taxon>Metazoa</taxon>
        <taxon>Cnidaria</taxon>
        <taxon>Anthozoa</taxon>
        <taxon>Hexacorallia</taxon>
        <taxon>Scleractinia</taxon>
        <taxon>Caryophylliina</taxon>
        <taxon>Caryophylliidae</taxon>
        <taxon>Desmophyllum</taxon>
    </lineage>
</organism>
<evidence type="ECO:0000256" key="8">
    <source>
        <dbReference type="ARBA" id="ARBA00022833"/>
    </source>
</evidence>
<dbReference type="SUPFAM" id="SSF161245">
    <property type="entry name" value="Zinc hairpin stack"/>
    <property type="match status" value="1"/>
</dbReference>
<dbReference type="InterPro" id="IPR037275">
    <property type="entry name" value="Znf_CTCHY_sf"/>
</dbReference>
<comment type="subcellular location">
    <subcellularLocation>
        <location evidence="1">Cytoplasm</location>
    </subcellularLocation>
</comment>
<proteinExistence type="predicted"/>
<comment type="caution">
    <text evidence="13">The sequence shown here is derived from an EMBL/GenBank/DDBJ whole genome shotgun (WGS) entry which is preliminary data.</text>
</comment>
<evidence type="ECO:0000256" key="5">
    <source>
        <dbReference type="ARBA" id="ARBA00022691"/>
    </source>
</evidence>
<keyword evidence="7 9" id="KW-0863">Zinc-finger</keyword>
<name>A0A9X0D8H2_9CNID</name>
<evidence type="ECO:0000256" key="9">
    <source>
        <dbReference type="PROSITE-ProRule" id="PRU00047"/>
    </source>
</evidence>
<keyword evidence="6" id="KW-0479">Metal-binding</keyword>
<dbReference type="Pfam" id="PF10237">
    <property type="entry name" value="N6-adenineMlase"/>
    <property type="match status" value="1"/>
</dbReference>
<accession>A0A9X0D8H2</accession>
<dbReference type="PANTHER" id="PTHR13493:SF3">
    <property type="entry name" value="RRNA N6-ADENOSINE-METHYLTRANSFERASE ZCCHC4"/>
    <property type="match status" value="1"/>
</dbReference>
<keyword evidence="8" id="KW-0862">Zinc</keyword>
<feature type="domain" description="CTCHY-type" evidence="11">
    <location>
        <begin position="337"/>
        <end position="398"/>
    </location>
</feature>
<dbReference type="PROSITE" id="PS51999">
    <property type="entry name" value="ZF_GRF"/>
    <property type="match status" value="1"/>
</dbReference>
<dbReference type="InterPro" id="IPR039846">
    <property type="entry name" value="ZCCHC4"/>
</dbReference>